<dbReference type="InterPro" id="IPR002110">
    <property type="entry name" value="Ankyrin_rpt"/>
</dbReference>
<evidence type="ECO:0000256" key="2">
    <source>
        <dbReference type="ARBA" id="ARBA00023043"/>
    </source>
</evidence>
<protein>
    <recommendedName>
        <fullName evidence="6">Ankyrin</fullName>
    </recommendedName>
</protein>
<evidence type="ECO:0000256" key="3">
    <source>
        <dbReference type="PROSITE-ProRule" id="PRU00023"/>
    </source>
</evidence>
<dbReference type="Pfam" id="PF00023">
    <property type="entry name" value="Ank"/>
    <property type="match status" value="1"/>
</dbReference>
<dbReference type="InterPro" id="IPR036770">
    <property type="entry name" value="Ankyrin_rpt-contain_sf"/>
</dbReference>
<sequence length="303" mass="32818">MADTRPSGDPTEPLSQVRLLSALRSGDAASIHPFLAEISKDRRTSGEGEVDTGAAALHLAVRCATPETVALLLSHRAISPNGVHPPGSGTTPLHLAASLGRADIVNLLLEQENIDDSLVDAHGKTCRDVARNKEIIRIIDDSRSFLNANYRSLLHSYILSPLSEPPSPALISLLESPRIKAVDLSYLDNDSGTSLLHEAARRKDLRLIELAVRAGADVFVRNRRGKTAQETAGKDDRVKVFLRQFANHDKTLIPSTAPLTEPPALKGYLNKYTNVAKGYNTRWFVLKNGVLSCKCTSALPGLV</sequence>
<comment type="caution">
    <text evidence="4">The sequence shown here is derived from an EMBL/GenBank/DDBJ whole genome shotgun (WGS) entry which is preliminary data.</text>
</comment>
<dbReference type="SUPFAM" id="SSF50729">
    <property type="entry name" value="PH domain-like"/>
    <property type="match status" value="1"/>
</dbReference>
<dbReference type="Proteomes" id="UP001140091">
    <property type="component" value="Unassembled WGS sequence"/>
</dbReference>
<evidence type="ECO:0008006" key="6">
    <source>
        <dbReference type="Google" id="ProtNLM"/>
    </source>
</evidence>
<dbReference type="PROSITE" id="PS50088">
    <property type="entry name" value="ANK_REPEAT"/>
    <property type="match status" value="2"/>
</dbReference>
<feature type="non-terminal residue" evidence="4">
    <location>
        <position position="303"/>
    </location>
</feature>
<gene>
    <name evidence="4" type="ORF">H1R20_g1588</name>
</gene>
<dbReference type="GO" id="GO:0004842">
    <property type="term" value="F:ubiquitin-protein transferase activity"/>
    <property type="evidence" value="ECO:0007669"/>
    <property type="project" value="TreeGrafter"/>
</dbReference>
<feature type="repeat" description="ANK" evidence="3">
    <location>
        <begin position="88"/>
        <end position="110"/>
    </location>
</feature>
<dbReference type="GO" id="GO:0085020">
    <property type="term" value="P:protein K6-linked ubiquitination"/>
    <property type="evidence" value="ECO:0007669"/>
    <property type="project" value="TreeGrafter"/>
</dbReference>
<evidence type="ECO:0000313" key="4">
    <source>
        <dbReference type="EMBL" id="KAJ2935506.1"/>
    </source>
</evidence>
<dbReference type="SMART" id="SM00248">
    <property type="entry name" value="ANK"/>
    <property type="match status" value="3"/>
</dbReference>
<dbReference type="Gene3D" id="2.30.29.30">
    <property type="entry name" value="Pleckstrin-homology domain (PH domain)/Phosphotyrosine-binding domain (PTB)"/>
    <property type="match status" value="1"/>
</dbReference>
<reference evidence="4" key="1">
    <citation type="submission" date="2022-06" db="EMBL/GenBank/DDBJ databases">
        <title>Genome Sequence of Candolleomyces eurysporus.</title>
        <authorList>
            <person name="Buettner E."/>
        </authorList>
    </citation>
    <scope>NUCLEOTIDE SEQUENCE</scope>
    <source>
        <strain evidence="4">VTCC 930004</strain>
    </source>
</reference>
<keyword evidence="5" id="KW-1185">Reference proteome</keyword>
<dbReference type="Gene3D" id="1.25.40.20">
    <property type="entry name" value="Ankyrin repeat-containing domain"/>
    <property type="match status" value="2"/>
</dbReference>
<evidence type="ECO:0000256" key="1">
    <source>
        <dbReference type="ARBA" id="ARBA00022737"/>
    </source>
</evidence>
<dbReference type="SUPFAM" id="SSF48403">
    <property type="entry name" value="Ankyrin repeat"/>
    <property type="match status" value="1"/>
</dbReference>
<dbReference type="PROSITE" id="PS50297">
    <property type="entry name" value="ANK_REP_REGION"/>
    <property type="match status" value="2"/>
</dbReference>
<dbReference type="PRINTS" id="PR01415">
    <property type="entry name" value="ANKYRIN"/>
</dbReference>
<keyword evidence="1" id="KW-0677">Repeat</keyword>
<dbReference type="Pfam" id="PF12796">
    <property type="entry name" value="Ank_2"/>
    <property type="match status" value="1"/>
</dbReference>
<evidence type="ECO:0000313" key="5">
    <source>
        <dbReference type="Proteomes" id="UP001140091"/>
    </source>
</evidence>
<dbReference type="OrthoDB" id="1854502at2759"/>
<dbReference type="InterPro" id="IPR011993">
    <property type="entry name" value="PH-like_dom_sf"/>
</dbReference>
<feature type="repeat" description="ANK" evidence="3">
    <location>
        <begin position="191"/>
        <end position="223"/>
    </location>
</feature>
<name>A0A9W8JIP6_9AGAR</name>
<dbReference type="AlphaFoldDB" id="A0A9W8JIP6"/>
<dbReference type="EMBL" id="JANBPK010000489">
    <property type="protein sequence ID" value="KAJ2935506.1"/>
    <property type="molecule type" value="Genomic_DNA"/>
</dbReference>
<organism evidence="4 5">
    <name type="scientific">Candolleomyces eurysporus</name>
    <dbReference type="NCBI Taxonomy" id="2828524"/>
    <lineage>
        <taxon>Eukaryota</taxon>
        <taxon>Fungi</taxon>
        <taxon>Dikarya</taxon>
        <taxon>Basidiomycota</taxon>
        <taxon>Agaricomycotina</taxon>
        <taxon>Agaricomycetes</taxon>
        <taxon>Agaricomycetidae</taxon>
        <taxon>Agaricales</taxon>
        <taxon>Agaricineae</taxon>
        <taxon>Psathyrellaceae</taxon>
        <taxon>Candolleomyces</taxon>
    </lineage>
</organism>
<dbReference type="PANTHER" id="PTHR24171">
    <property type="entry name" value="ANKYRIN REPEAT DOMAIN-CONTAINING PROTEIN 39-RELATED"/>
    <property type="match status" value="1"/>
</dbReference>
<accession>A0A9W8JIP6</accession>
<proteinExistence type="predicted"/>
<dbReference type="PANTHER" id="PTHR24171:SF8">
    <property type="entry name" value="BRCA1-ASSOCIATED RING DOMAIN PROTEIN 1"/>
    <property type="match status" value="1"/>
</dbReference>
<keyword evidence="2 3" id="KW-0040">ANK repeat</keyword>